<gene>
    <name evidence="2" type="ORF">H2O73_07085</name>
</gene>
<evidence type="ECO:0000313" key="2">
    <source>
        <dbReference type="EMBL" id="MBA5762099.1"/>
    </source>
</evidence>
<evidence type="ECO:0000313" key="3">
    <source>
        <dbReference type="Proteomes" id="UP000571701"/>
    </source>
</evidence>
<dbReference type="Proteomes" id="UP000571701">
    <property type="component" value="Unassembled WGS sequence"/>
</dbReference>
<name>A0A7W2IT70_9VIBR</name>
<sequence length="107" mass="12020">MVKKKILFLFAVSSFAFASQDPTAPLNWQQAPKADQVKKVVKYRVPNLQSIVCGDSKECYAILDGQALANGEKIDGFKVKQIKADYVTVTRGSKQWKLELFPLEVKQ</sequence>
<proteinExistence type="predicted"/>
<feature type="signal peptide" evidence="1">
    <location>
        <begin position="1"/>
        <end position="18"/>
    </location>
</feature>
<evidence type="ECO:0000256" key="1">
    <source>
        <dbReference type="SAM" id="SignalP"/>
    </source>
</evidence>
<dbReference type="AlphaFoldDB" id="A0A7W2IT70"/>
<organism evidence="2 3">
    <name type="scientific">Vibrio marinisediminis</name>
    <dbReference type="NCBI Taxonomy" id="2758441"/>
    <lineage>
        <taxon>Bacteria</taxon>
        <taxon>Pseudomonadati</taxon>
        <taxon>Pseudomonadota</taxon>
        <taxon>Gammaproteobacteria</taxon>
        <taxon>Vibrionales</taxon>
        <taxon>Vibrionaceae</taxon>
        <taxon>Vibrio</taxon>
    </lineage>
</organism>
<dbReference type="EMBL" id="JACFYF010000003">
    <property type="protein sequence ID" value="MBA5762099.1"/>
    <property type="molecule type" value="Genomic_DNA"/>
</dbReference>
<protein>
    <submittedName>
        <fullName evidence="2">MSHA biogenesis protein MshK</fullName>
    </submittedName>
</protein>
<reference evidence="2 3" key="1">
    <citation type="submission" date="2020-07" db="EMBL/GenBank/DDBJ databases">
        <title>Vibrio marinisediminis sp. nov., isolated from marine sediment.</title>
        <authorList>
            <person name="Ji X."/>
        </authorList>
    </citation>
    <scope>NUCLEOTIDE SEQUENCE [LARGE SCALE GENOMIC DNA]</scope>
    <source>
        <strain evidence="2 3">404</strain>
    </source>
</reference>
<accession>A0A7W2IT70</accession>
<keyword evidence="3" id="KW-1185">Reference proteome</keyword>
<keyword evidence="1" id="KW-0732">Signal</keyword>
<comment type="caution">
    <text evidence="2">The sequence shown here is derived from an EMBL/GenBank/DDBJ whole genome shotgun (WGS) entry which is preliminary data.</text>
</comment>
<dbReference type="RefSeq" id="WP_182107995.1">
    <property type="nucleotide sequence ID" value="NZ_JACFYF010000003.1"/>
</dbReference>
<feature type="chain" id="PRO_5031484964" evidence="1">
    <location>
        <begin position="19"/>
        <end position="107"/>
    </location>
</feature>